<feature type="modified residue" description="4-aspartylphosphate" evidence="2">
    <location>
        <position position="55"/>
    </location>
</feature>
<dbReference type="SUPFAM" id="SSF52172">
    <property type="entry name" value="CheY-like"/>
    <property type="match status" value="1"/>
</dbReference>
<dbReference type="InterPro" id="IPR001789">
    <property type="entry name" value="Sig_transdc_resp-reg_receiver"/>
</dbReference>
<dbReference type="Pfam" id="PF00072">
    <property type="entry name" value="Response_reg"/>
    <property type="match status" value="1"/>
</dbReference>
<reference evidence="4 5" key="1">
    <citation type="journal article" date="2016" name="Nat. Commun.">
        <title>Thousands of microbial genomes shed light on interconnected biogeochemical processes in an aquifer system.</title>
        <authorList>
            <person name="Anantharaman K."/>
            <person name="Brown C.T."/>
            <person name="Hug L.A."/>
            <person name="Sharon I."/>
            <person name="Castelle C.J."/>
            <person name="Probst A.J."/>
            <person name="Thomas B.C."/>
            <person name="Singh A."/>
            <person name="Wilkins M.J."/>
            <person name="Karaoz U."/>
            <person name="Brodie E.L."/>
            <person name="Williams K.H."/>
            <person name="Hubbard S.S."/>
            <person name="Banfield J.F."/>
        </authorList>
    </citation>
    <scope>NUCLEOTIDE SEQUENCE [LARGE SCALE GENOMIC DNA]</scope>
</reference>
<proteinExistence type="predicted"/>
<name>A0A1G1WQG0_9BACT</name>
<dbReference type="EMBL" id="MHCX01000011">
    <property type="protein sequence ID" value="OGY29939.1"/>
    <property type="molecule type" value="Genomic_DNA"/>
</dbReference>
<sequence>MKRKKSVVLLIEDELFIRELYQNRLQKSGFSVLVASDGMEGFNLASKNPDIILLDIMLPKMNGMEVLAKLKENSQTSGIPIVMLTNLGQESIIKEAFKKGCLGYIMKMRVTPSELSQRVEEFLANPTQKMDVAKIDLD</sequence>
<organism evidence="4 5">
    <name type="scientific">Candidatus Woykebacteria bacterium RIFCSPHIGHO2_02_FULL_43_16b</name>
    <dbReference type="NCBI Taxonomy" id="1802601"/>
    <lineage>
        <taxon>Bacteria</taxon>
        <taxon>Candidatus Woykeibacteriota</taxon>
    </lineage>
</organism>
<evidence type="ECO:0000256" key="2">
    <source>
        <dbReference type="PROSITE-ProRule" id="PRU00169"/>
    </source>
</evidence>
<evidence type="ECO:0000313" key="5">
    <source>
        <dbReference type="Proteomes" id="UP000177821"/>
    </source>
</evidence>
<dbReference type="AlphaFoldDB" id="A0A1G1WQG0"/>
<dbReference type="Proteomes" id="UP000177821">
    <property type="component" value="Unassembled WGS sequence"/>
</dbReference>
<evidence type="ECO:0000259" key="3">
    <source>
        <dbReference type="PROSITE" id="PS50110"/>
    </source>
</evidence>
<dbReference type="SMART" id="SM00448">
    <property type="entry name" value="REC"/>
    <property type="match status" value="1"/>
</dbReference>
<dbReference type="InterPro" id="IPR011006">
    <property type="entry name" value="CheY-like_superfamily"/>
</dbReference>
<dbReference type="PANTHER" id="PTHR44591">
    <property type="entry name" value="STRESS RESPONSE REGULATOR PROTEIN 1"/>
    <property type="match status" value="1"/>
</dbReference>
<dbReference type="PANTHER" id="PTHR44591:SF3">
    <property type="entry name" value="RESPONSE REGULATORY DOMAIN-CONTAINING PROTEIN"/>
    <property type="match status" value="1"/>
</dbReference>
<dbReference type="InterPro" id="IPR050595">
    <property type="entry name" value="Bact_response_regulator"/>
</dbReference>
<protein>
    <recommendedName>
        <fullName evidence="3">Response regulatory domain-containing protein</fullName>
    </recommendedName>
</protein>
<dbReference type="PROSITE" id="PS50110">
    <property type="entry name" value="RESPONSE_REGULATORY"/>
    <property type="match status" value="1"/>
</dbReference>
<feature type="domain" description="Response regulatory" evidence="3">
    <location>
        <begin position="7"/>
        <end position="122"/>
    </location>
</feature>
<evidence type="ECO:0000256" key="1">
    <source>
        <dbReference type="ARBA" id="ARBA00022553"/>
    </source>
</evidence>
<keyword evidence="1 2" id="KW-0597">Phosphoprotein</keyword>
<dbReference type="CDD" id="cd17574">
    <property type="entry name" value="REC_OmpR"/>
    <property type="match status" value="1"/>
</dbReference>
<evidence type="ECO:0000313" key="4">
    <source>
        <dbReference type="EMBL" id="OGY29939.1"/>
    </source>
</evidence>
<comment type="caution">
    <text evidence="4">The sequence shown here is derived from an EMBL/GenBank/DDBJ whole genome shotgun (WGS) entry which is preliminary data.</text>
</comment>
<accession>A0A1G1WQG0</accession>
<dbReference type="GO" id="GO:0000160">
    <property type="term" value="P:phosphorelay signal transduction system"/>
    <property type="evidence" value="ECO:0007669"/>
    <property type="project" value="InterPro"/>
</dbReference>
<gene>
    <name evidence="4" type="ORF">A3J50_01880</name>
</gene>
<dbReference type="Gene3D" id="3.40.50.2300">
    <property type="match status" value="1"/>
</dbReference>